<evidence type="ECO:0000256" key="1">
    <source>
        <dbReference type="ARBA" id="ARBA00004651"/>
    </source>
</evidence>
<dbReference type="Proteomes" id="UP001597448">
    <property type="component" value="Unassembled WGS sequence"/>
</dbReference>
<protein>
    <submittedName>
        <fullName evidence="9">Carbohydrate ABC transporter permease</fullName>
    </submittedName>
</protein>
<evidence type="ECO:0000259" key="8">
    <source>
        <dbReference type="PROSITE" id="PS50928"/>
    </source>
</evidence>
<comment type="caution">
    <text evidence="9">The sequence shown here is derived from an EMBL/GenBank/DDBJ whole genome shotgun (WGS) entry which is preliminary data.</text>
</comment>
<evidence type="ECO:0000256" key="3">
    <source>
        <dbReference type="ARBA" id="ARBA00022475"/>
    </source>
</evidence>
<feature type="domain" description="ABC transmembrane type-1" evidence="8">
    <location>
        <begin position="75"/>
        <end position="264"/>
    </location>
</feature>
<proteinExistence type="inferred from homology"/>
<evidence type="ECO:0000313" key="10">
    <source>
        <dbReference type="Proteomes" id="UP001597448"/>
    </source>
</evidence>
<dbReference type="SUPFAM" id="SSF161098">
    <property type="entry name" value="MetI-like"/>
    <property type="match status" value="1"/>
</dbReference>
<evidence type="ECO:0000256" key="6">
    <source>
        <dbReference type="ARBA" id="ARBA00023136"/>
    </source>
</evidence>
<dbReference type="InterPro" id="IPR000515">
    <property type="entry name" value="MetI-like"/>
</dbReference>
<comment type="similarity">
    <text evidence="7">Belongs to the binding-protein-dependent transport system permease family.</text>
</comment>
<evidence type="ECO:0000256" key="5">
    <source>
        <dbReference type="ARBA" id="ARBA00022989"/>
    </source>
</evidence>
<dbReference type="PROSITE" id="PS50928">
    <property type="entry name" value="ABC_TM1"/>
    <property type="match status" value="1"/>
</dbReference>
<dbReference type="Gene3D" id="1.10.3720.10">
    <property type="entry name" value="MetI-like"/>
    <property type="match status" value="1"/>
</dbReference>
<dbReference type="EMBL" id="JBHUKY010000023">
    <property type="protein sequence ID" value="MFD2410921.1"/>
    <property type="molecule type" value="Genomic_DNA"/>
</dbReference>
<dbReference type="PANTHER" id="PTHR43744:SF8">
    <property type="entry name" value="SN-GLYCEROL-3-PHOSPHATE TRANSPORT SYSTEM PERMEASE PROTEIN UGPE"/>
    <property type="match status" value="1"/>
</dbReference>
<feature type="transmembrane region" description="Helical" evidence="7">
    <location>
        <begin position="144"/>
        <end position="164"/>
    </location>
</feature>
<keyword evidence="2 7" id="KW-0813">Transport</keyword>
<name>A0ABW5FAA7_9BACL</name>
<dbReference type="CDD" id="cd06261">
    <property type="entry name" value="TM_PBP2"/>
    <property type="match status" value="1"/>
</dbReference>
<keyword evidence="3" id="KW-1003">Cell membrane</keyword>
<evidence type="ECO:0000256" key="7">
    <source>
        <dbReference type="RuleBase" id="RU363032"/>
    </source>
</evidence>
<gene>
    <name evidence="9" type="ORF">ACFSX3_13615</name>
</gene>
<feature type="transmembrane region" description="Helical" evidence="7">
    <location>
        <begin position="12"/>
        <end position="33"/>
    </location>
</feature>
<keyword evidence="10" id="KW-1185">Reference proteome</keyword>
<dbReference type="InterPro" id="IPR035906">
    <property type="entry name" value="MetI-like_sf"/>
</dbReference>
<reference evidence="10" key="1">
    <citation type="journal article" date="2019" name="Int. J. Syst. Evol. Microbiol.">
        <title>The Global Catalogue of Microorganisms (GCM) 10K type strain sequencing project: providing services to taxonomists for standard genome sequencing and annotation.</title>
        <authorList>
            <consortium name="The Broad Institute Genomics Platform"/>
            <consortium name="The Broad Institute Genome Sequencing Center for Infectious Disease"/>
            <person name="Wu L."/>
            <person name="Ma J."/>
        </authorList>
    </citation>
    <scope>NUCLEOTIDE SEQUENCE [LARGE SCALE GENOMIC DNA]</scope>
    <source>
        <strain evidence="10">CCM 8725</strain>
    </source>
</reference>
<feature type="transmembrane region" description="Helical" evidence="7">
    <location>
        <begin position="112"/>
        <end position="132"/>
    </location>
</feature>
<evidence type="ECO:0000256" key="4">
    <source>
        <dbReference type="ARBA" id="ARBA00022692"/>
    </source>
</evidence>
<dbReference type="RefSeq" id="WP_173129975.1">
    <property type="nucleotide sequence ID" value="NZ_JBHSVQ010000001.1"/>
</dbReference>
<accession>A0ABW5FAA7</accession>
<comment type="subcellular location">
    <subcellularLocation>
        <location evidence="1 7">Cell membrane</location>
        <topology evidence="1 7">Multi-pass membrane protein</topology>
    </subcellularLocation>
</comment>
<evidence type="ECO:0000256" key="2">
    <source>
        <dbReference type="ARBA" id="ARBA00022448"/>
    </source>
</evidence>
<feature type="transmembrane region" description="Helical" evidence="7">
    <location>
        <begin position="243"/>
        <end position="264"/>
    </location>
</feature>
<keyword evidence="4 7" id="KW-0812">Transmembrane</keyword>
<evidence type="ECO:0000313" key="9">
    <source>
        <dbReference type="EMBL" id="MFD2410921.1"/>
    </source>
</evidence>
<keyword evidence="6 7" id="KW-0472">Membrane</keyword>
<dbReference type="Pfam" id="PF00528">
    <property type="entry name" value="BPD_transp_1"/>
    <property type="match status" value="1"/>
</dbReference>
<feature type="transmembrane region" description="Helical" evidence="7">
    <location>
        <begin position="81"/>
        <end position="100"/>
    </location>
</feature>
<keyword evidence="5 7" id="KW-1133">Transmembrane helix</keyword>
<organism evidence="9 10">
    <name type="scientific">Paenibacillus rhizoplanae</name>
    <dbReference type="NCBI Taxonomy" id="1917181"/>
    <lineage>
        <taxon>Bacteria</taxon>
        <taxon>Bacillati</taxon>
        <taxon>Bacillota</taxon>
        <taxon>Bacilli</taxon>
        <taxon>Bacillales</taxon>
        <taxon>Paenibacillaceae</taxon>
        <taxon>Paenibacillus</taxon>
    </lineage>
</organism>
<dbReference type="PANTHER" id="PTHR43744">
    <property type="entry name" value="ABC TRANSPORTER PERMEASE PROTEIN MG189-RELATED-RELATED"/>
    <property type="match status" value="1"/>
</dbReference>
<sequence>MVGKSKGLRISLMVLVYALLILTVLAMLVPYIWMLSSSLKLNKDVFSFPMQWIPANPRWENFADIWTRIPLGRFIYNTAKLSIIVTILQLLTSSFAAYAFSKLHFRGKNVIFLGYIATIAIPWQAYMVPQFILMRYMGLNNTHLAIILLQAFSAFGVFMMRQFYQGVPDELCEAARIDGLSEYGIWARIMLPLSKPALSTLTIFTFVATWNDFLGPMIYLTDTKLKTIQIGLRMFISQYSAEYGLIMAASVVSIIPVVIVFLALQKYFVQGVAASGIKG</sequence>